<accession>A0A0F9A667</accession>
<dbReference type="PANTHER" id="PTHR16026">
    <property type="entry name" value="CARTILAGE ACIDIC PROTEIN 1"/>
    <property type="match status" value="1"/>
</dbReference>
<sequence>MPWRWEYLRNNGDGTFTDVTKQAGVYNPNGRAMSATLGDLDNDGLLDLYVANYVKFSFEKHVVGESDGFPVYAGPTDYPPSSDTLYRNNGDGTFTDVSVASGIAAHEGPGMGMTCADFDNDGDTDIIVGNDGAANFCFQNDGTGKFTEVGLLTGLAYDADGKAQGTMGVECGDYNNDGLLDFLMTSYQRERATLYKNFGDGFLEDMTRETGAGAGTLPHVTWGNGLVDFDNDGDRDIFIALGHLHDNVESFDDTTTYFAQNVLLVNLGDGTFVDRSQRCGDGLAVELSSRGTAFDDLDNDGDVDIVIVNSRQGPTILLNET</sequence>
<dbReference type="AlphaFoldDB" id="A0A0F9A667"/>
<reference evidence="2" key="1">
    <citation type="journal article" date="2015" name="Nature">
        <title>Complex archaea that bridge the gap between prokaryotes and eukaryotes.</title>
        <authorList>
            <person name="Spang A."/>
            <person name="Saw J.H."/>
            <person name="Jorgensen S.L."/>
            <person name="Zaremba-Niedzwiedzka K."/>
            <person name="Martijn J."/>
            <person name="Lind A.E."/>
            <person name="van Eijk R."/>
            <person name="Schleper C."/>
            <person name="Guy L."/>
            <person name="Ettema T.J."/>
        </authorList>
    </citation>
    <scope>NUCLEOTIDE SEQUENCE</scope>
</reference>
<dbReference type="InterPro" id="IPR028994">
    <property type="entry name" value="Integrin_alpha_N"/>
</dbReference>
<evidence type="ECO:0000256" key="1">
    <source>
        <dbReference type="ARBA" id="ARBA00022729"/>
    </source>
</evidence>
<organism evidence="2">
    <name type="scientific">marine sediment metagenome</name>
    <dbReference type="NCBI Taxonomy" id="412755"/>
    <lineage>
        <taxon>unclassified sequences</taxon>
        <taxon>metagenomes</taxon>
        <taxon>ecological metagenomes</taxon>
    </lineage>
</organism>
<dbReference type="EMBL" id="LAZR01044279">
    <property type="protein sequence ID" value="KKL05049.1"/>
    <property type="molecule type" value="Genomic_DNA"/>
</dbReference>
<evidence type="ECO:0000313" key="2">
    <source>
        <dbReference type="EMBL" id="KKL05049.1"/>
    </source>
</evidence>
<name>A0A0F9A667_9ZZZZ</name>
<keyword evidence="1" id="KW-0732">Signal</keyword>
<evidence type="ECO:0008006" key="3">
    <source>
        <dbReference type="Google" id="ProtNLM"/>
    </source>
</evidence>
<dbReference type="PANTHER" id="PTHR16026:SF0">
    <property type="entry name" value="CARTILAGE ACIDIC PROTEIN 1"/>
    <property type="match status" value="1"/>
</dbReference>
<protein>
    <recommendedName>
        <fullName evidence="3">ASPIC/UnbV domain-containing protein</fullName>
    </recommendedName>
</protein>
<proteinExistence type="predicted"/>
<dbReference type="InterPro" id="IPR027039">
    <property type="entry name" value="Crtac1"/>
</dbReference>
<dbReference type="InterPro" id="IPR013517">
    <property type="entry name" value="FG-GAP"/>
</dbReference>
<gene>
    <name evidence="2" type="ORF">LCGC14_2609930</name>
</gene>
<dbReference type="Pfam" id="PF13517">
    <property type="entry name" value="FG-GAP_3"/>
    <property type="match status" value="3"/>
</dbReference>
<feature type="non-terminal residue" evidence="2">
    <location>
        <position position="321"/>
    </location>
</feature>
<comment type="caution">
    <text evidence="2">The sequence shown here is derived from an EMBL/GenBank/DDBJ whole genome shotgun (WGS) entry which is preliminary data.</text>
</comment>
<dbReference type="Gene3D" id="2.130.10.130">
    <property type="entry name" value="Integrin alpha, N-terminal"/>
    <property type="match status" value="1"/>
</dbReference>
<dbReference type="SUPFAM" id="SSF69318">
    <property type="entry name" value="Integrin alpha N-terminal domain"/>
    <property type="match status" value="1"/>
</dbReference>